<sequence>MRLKNELWGFMSLALNLNTSGFKSVLIRFGLDFCWCHEAKRRSNDHYLCKFNVLTFPHISTCCERDTLTIRNLLGLYYPRLPMQQSFNSS</sequence>
<proteinExistence type="predicted"/>
<evidence type="ECO:0000313" key="2">
    <source>
        <dbReference type="Proteomes" id="UP001054945"/>
    </source>
</evidence>
<dbReference type="EMBL" id="BPLR01010806">
    <property type="protein sequence ID" value="GIY42129.1"/>
    <property type="molecule type" value="Genomic_DNA"/>
</dbReference>
<organism evidence="1 2">
    <name type="scientific">Caerostris extrusa</name>
    <name type="common">Bark spider</name>
    <name type="synonym">Caerostris bankana</name>
    <dbReference type="NCBI Taxonomy" id="172846"/>
    <lineage>
        <taxon>Eukaryota</taxon>
        <taxon>Metazoa</taxon>
        <taxon>Ecdysozoa</taxon>
        <taxon>Arthropoda</taxon>
        <taxon>Chelicerata</taxon>
        <taxon>Arachnida</taxon>
        <taxon>Araneae</taxon>
        <taxon>Araneomorphae</taxon>
        <taxon>Entelegynae</taxon>
        <taxon>Araneoidea</taxon>
        <taxon>Araneidae</taxon>
        <taxon>Caerostris</taxon>
    </lineage>
</organism>
<reference evidence="1 2" key="1">
    <citation type="submission" date="2021-06" db="EMBL/GenBank/DDBJ databases">
        <title>Caerostris extrusa draft genome.</title>
        <authorList>
            <person name="Kono N."/>
            <person name="Arakawa K."/>
        </authorList>
    </citation>
    <scope>NUCLEOTIDE SEQUENCE [LARGE SCALE GENOMIC DNA]</scope>
</reference>
<name>A0AAV4TA94_CAEEX</name>
<accession>A0AAV4TA94</accession>
<gene>
    <name evidence="1" type="ORF">CEXT_263691</name>
</gene>
<keyword evidence="2" id="KW-1185">Reference proteome</keyword>
<comment type="caution">
    <text evidence="1">The sequence shown here is derived from an EMBL/GenBank/DDBJ whole genome shotgun (WGS) entry which is preliminary data.</text>
</comment>
<evidence type="ECO:0000313" key="1">
    <source>
        <dbReference type="EMBL" id="GIY42129.1"/>
    </source>
</evidence>
<dbReference type="AlphaFoldDB" id="A0AAV4TA94"/>
<dbReference type="Proteomes" id="UP001054945">
    <property type="component" value="Unassembled WGS sequence"/>
</dbReference>
<protein>
    <submittedName>
        <fullName evidence="1">Uncharacterized protein</fullName>
    </submittedName>
</protein>